<dbReference type="Proteomes" id="UP001597068">
    <property type="component" value="Unassembled WGS sequence"/>
</dbReference>
<keyword evidence="3" id="KW-1185">Reference proteome</keyword>
<dbReference type="InterPro" id="IPR036182">
    <property type="entry name" value="PCuAC_sf"/>
</dbReference>
<dbReference type="RefSeq" id="WP_253647175.1">
    <property type="nucleotide sequence ID" value="NZ_BAAAMO010000002.1"/>
</dbReference>
<reference evidence="3" key="1">
    <citation type="journal article" date="2019" name="Int. J. Syst. Evol. Microbiol.">
        <title>The Global Catalogue of Microorganisms (GCM) 10K type strain sequencing project: providing services to taxonomists for standard genome sequencing and annotation.</title>
        <authorList>
            <consortium name="The Broad Institute Genomics Platform"/>
            <consortium name="The Broad Institute Genome Sequencing Center for Infectious Disease"/>
            <person name="Wu L."/>
            <person name="Ma J."/>
        </authorList>
    </citation>
    <scope>NUCLEOTIDE SEQUENCE [LARGE SCALE GENOMIC DNA]</scope>
    <source>
        <strain evidence="3">CCUG 50873</strain>
    </source>
</reference>
<organism evidence="2 3">
    <name type="scientific">Williamsia deligens</name>
    <dbReference type="NCBI Taxonomy" id="321325"/>
    <lineage>
        <taxon>Bacteria</taxon>
        <taxon>Bacillati</taxon>
        <taxon>Actinomycetota</taxon>
        <taxon>Actinomycetes</taxon>
        <taxon>Mycobacteriales</taxon>
        <taxon>Nocardiaceae</taxon>
        <taxon>Williamsia</taxon>
    </lineage>
</organism>
<dbReference type="EMBL" id="JBHTIL010000001">
    <property type="protein sequence ID" value="MFD0924827.1"/>
    <property type="molecule type" value="Genomic_DNA"/>
</dbReference>
<feature type="region of interest" description="Disordered" evidence="1">
    <location>
        <begin position="123"/>
        <end position="181"/>
    </location>
</feature>
<gene>
    <name evidence="2" type="ORF">ACFQ04_03665</name>
</gene>
<comment type="caution">
    <text evidence="2">The sequence shown here is derived from an EMBL/GenBank/DDBJ whole genome shotgun (WGS) entry which is preliminary data.</text>
</comment>
<evidence type="ECO:0000256" key="1">
    <source>
        <dbReference type="SAM" id="MobiDB-lite"/>
    </source>
</evidence>
<feature type="region of interest" description="Disordered" evidence="1">
    <location>
        <begin position="231"/>
        <end position="273"/>
    </location>
</feature>
<protein>
    <recommendedName>
        <fullName evidence="4">Copper(I)-binding protein</fullName>
    </recommendedName>
</protein>
<evidence type="ECO:0008006" key="4">
    <source>
        <dbReference type="Google" id="ProtNLM"/>
    </source>
</evidence>
<accession>A0ABW3G2C6</accession>
<sequence>MAVQSPAQVARTRAVPARPVSRVVRAVAAAAVGSAVVLGLGACGAGQISQTANQEAAVNGGAATVGELALRDVHVIYPRVNASDAFVNGGPFELGFLISNNSPFRNDTLQGITVPGGGSATITGSTSLPATKSLRAGEPSQLLTSGTDASSSASATVPQSEVAAAESAEGSAGNSADPSEKRITVTLTGMGTKVRPGLTVPLQFRFATAGSVTVNVPVDAGSVMERRQDQLLNRDALEAGEQNESRNEGSENRSGEGNYGSDKPNTGSGGSAG</sequence>
<dbReference type="Pfam" id="PF04314">
    <property type="entry name" value="PCuAC"/>
    <property type="match status" value="1"/>
</dbReference>
<proteinExistence type="predicted"/>
<feature type="compositionally biased region" description="Low complexity" evidence="1">
    <location>
        <begin position="144"/>
        <end position="176"/>
    </location>
</feature>
<feature type="compositionally biased region" description="Basic and acidic residues" evidence="1">
    <location>
        <begin position="243"/>
        <end position="254"/>
    </location>
</feature>
<name>A0ABW3G2C6_9NOCA</name>
<evidence type="ECO:0000313" key="2">
    <source>
        <dbReference type="EMBL" id="MFD0924827.1"/>
    </source>
</evidence>
<dbReference type="InterPro" id="IPR007410">
    <property type="entry name" value="LpqE-like"/>
</dbReference>
<evidence type="ECO:0000313" key="3">
    <source>
        <dbReference type="Proteomes" id="UP001597068"/>
    </source>
</evidence>
<dbReference type="Gene3D" id="2.60.40.1890">
    <property type="entry name" value="PCu(A)C copper chaperone"/>
    <property type="match status" value="1"/>
</dbReference>